<name>A0AAD6ZVA2_9AGAR</name>
<dbReference type="AlphaFoldDB" id="A0AAD6ZVA2"/>
<keyword evidence="1" id="KW-0472">Membrane</keyword>
<feature type="transmembrane region" description="Helical" evidence="1">
    <location>
        <begin position="37"/>
        <end position="57"/>
    </location>
</feature>
<protein>
    <submittedName>
        <fullName evidence="2">Uncharacterized protein</fullName>
    </submittedName>
</protein>
<keyword evidence="1" id="KW-1133">Transmembrane helix</keyword>
<dbReference type="Proteomes" id="UP001218218">
    <property type="component" value="Unassembled WGS sequence"/>
</dbReference>
<sequence length="133" mass="15262">MVWGRIRIEFRFHESVLWERGPALFESSFRCNARARYPGRLVFSACFDHFLNFLPAFPPSAHTRFKFLRMTATFLSASARLFFSFLGTVICGLLVLFRALPKHISRSTRVVEGGSHFLGVRMKLMRTIAALST</sequence>
<evidence type="ECO:0000256" key="1">
    <source>
        <dbReference type="SAM" id="Phobius"/>
    </source>
</evidence>
<gene>
    <name evidence="2" type="ORF">DFH08DRAFT_875578</name>
</gene>
<comment type="caution">
    <text evidence="2">The sequence shown here is derived from an EMBL/GenBank/DDBJ whole genome shotgun (WGS) entry which is preliminary data.</text>
</comment>
<dbReference type="EMBL" id="JARIHO010000027">
    <property type="protein sequence ID" value="KAJ7339827.1"/>
    <property type="molecule type" value="Genomic_DNA"/>
</dbReference>
<evidence type="ECO:0000313" key="3">
    <source>
        <dbReference type="Proteomes" id="UP001218218"/>
    </source>
</evidence>
<reference evidence="2" key="1">
    <citation type="submission" date="2023-03" db="EMBL/GenBank/DDBJ databases">
        <title>Massive genome expansion in bonnet fungi (Mycena s.s.) driven by repeated elements and novel gene families across ecological guilds.</title>
        <authorList>
            <consortium name="Lawrence Berkeley National Laboratory"/>
            <person name="Harder C.B."/>
            <person name="Miyauchi S."/>
            <person name="Viragh M."/>
            <person name="Kuo A."/>
            <person name="Thoen E."/>
            <person name="Andreopoulos B."/>
            <person name="Lu D."/>
            <person name="Skrede I."/>
            <person name="Drula E."/>
            <person name="Henrissat B."/>
            <person name="Morin E."/>
            <person name="Kohler A."/>
            <person name="Barry K."/>
            <person name="LaButti K."/>
            <person name="Morin E."/>
            <person name="Salamov A."/>
            <person name="Lipzen A."/>
            <person name="Mereny Z."/>
            <person name="Hegedus B."/>
            <person name="Baldrian P."/>
            <person name="Stursova M."/>
            <person name="Weitz H."/>
            <person name="Taylor A."/>
            <person name="Grigoriev I.V."/>
            <person name="Nagy L.G."/>
            <person name="Martin F."/>
            <person name="Kauserud H."/>
        </authorList>
    </citation>
    <scope>NUCLEOTIDE SEQUENCE</scope>
    <source>
        <strain evidence="2">CBHHK002</strain>
    </source>
</reference>
<keyword evidence="1" id="KW-0812">Transmembrane</keyword>
<evidence type="ECO:0000313" key="2">
    <source>
        <dbReference type="EMBL" id="KAJ7339827.1"/>
    </source>
</evidence>
<organism evidence="2 3">
    <name type="scientific">Mycena albidolilacea</name>
    <dbReference type="NCBI Taxonomy" id="1033008"/>
    <lineage>
        <taxon>Eukaryota</taxon>
        <taxon>Fungi</taxon>
        <taxon>Dikarya</taxon>
        <taxon>Basidiomycota</taxon>
        <taxon>Agaricomycotina</taxon>
        <taxon>Agaricomycetes</taxon>
        <taxon>Agaricomycetidae</taxon>
        <taxon>Agaricales</taxon>
        <taxon>Marasmiineae</taxon>
        <taxon>Mycenaceae</taxon>
        <taxon>Mycena</taxon>
    </lineage>
</organism>
<proteinExistence type="predicted"/>
<feature type="non-terminal residue" evidence="2">
    <location>
        <position position="133"/>
    </location>
</feature>
<accession>A0AAD6ZVA2</accession>
<feature type="transmembrane region" description="Helical" evidence="1">
    <location>
        <begin position="77"/>
        <end position="97"/>
    </location>
</feature>
<keyword evidence="3" id="KW-1185">Reference proteome</keyword>